<gene>
    <name evidence="8" type="ORF">WA026_013541</name>
</gene>
<comment type="caution">
    <text evidence="8">The sequence shown here is derived from an EMBL/GenBank/DDBJ whole genome shotgun (WGS) entry which is preliminary data.</text>
</comment>
<dbReference type="PROSITE" id="PS51192">
    <property type="entry name" value="HELICASE_ATP_BIND_1"/>
    <property type="match status" value="1"/>
</dbReference>
<dbReference type="GO" id="GO:0003724">
    <property type="term" value="F:RNA helicase activity"/>
    <property type="evidence" value="ECO:0007669"/>
    <property type="project" value="TreeGrafter"/>
</dbReference>
<keyword evidence="9" id="KW-1185">Reference proteome</keyword>
<dbReference type="GO" id="GO:0002151">
    <property type="term" value="F:G-quadruplex RNA binding"/>
    <property type="evidence" value="ECO:0007669"/>
    <property type="project" value="TreeGrafter"/>
</dbReference>
<dbReference type="PANTHER" id="PTHR18934">
    <property type="entry name" value="ATP-DEPENDENT RNA HELICASE"/>
    <property type="match status" value="1"/>
</dbReference>
<dbReference type="SUPFAM" id="SSF52540">
    <property type="entry name" value="P-loop containing nucleoside triphosphate hydrolases"/>
    <property type="match status" value="1"/>
</dbReference>
<dbReference type="Gene3D" id="3.40.50.300">
    <property type="entry name" value="P-loop containing nucleotide triphosphate hydrolases"/>
    <property type="match status" value="1"/>
</dbReference>
<reference evidence="8 9" key="1">
    <citation type="submission" date="2023-03" db="EMBL/GenBank/DDBJ databases">
        <title>Genome insight into feeding habits of ladybird beetles.</title>
        <authorList>
            <person name="Li H.-S."/>
            <person name="Huang Y.-H."/>
            <person name="Pang H."/>
        </authorList>
    </citation>
    <scope>NUCLEOTIDE SEQUENCE [LARGE SCALE GENOMIC DNA]</scope>
    <source>
        <strain evidence="8">SYSU_2023b</strain>
        <tissue evidence="8">Whole body</tissue>
    </source>
</reference>
<dbReference type="InterPro" id="IPR014001">
    <property type="entry name" value="Helicase_ATP-bd"/>
</dbReference>
<keyword evidence="5" id="KW-0694">RNA-binding</keyword>
<sequence length="614" mass="70988">MWHKKLNICKNMFLYIRNTCVSSASINNFWSSLQLYNLKNTNFCKEIENLDVFSQQFFTKEVKRLKNDSIKYTNSYNKIAESLRELVLRRVLNTTIVMKCGENCMNKLFTEPKRTIHNFYLALAREYHYDKLDLSPVVNNKMFGEGTKLWICEYTVKWPELKTFSYMDIKKKRATSQSASAVIQFLLEKNVISSSGTPLLCRKQVFDPFAGSDIRCFCTRSSNNIGKRILNPIIDKDFFSDAHEEQDVEHSKISQLFKTPKHTLGTIFQIVSKEKGSKEFGLLSTFRKNKNLWVCDYKIRWPEEKSFTASGKTKQIASTKCSLIALEYLLESKKITKNGLPLVYDQEDIKELVQSNIPTLYLNETQREKLDQILNLHNSQIFPIICETNEKISNIQKPEENLDITLTPYQKYLGYNQYKAKEKIHLPVSDYKEQIIEMMKENRVLIVKGEPGCGKSTRIPQYILEGWARQNGVESEPCQIVVTEPRRIAAVSLAERVASERDEEVGSIVGYQVRFKSSFRQKTGRILYCTNGILLRQLKADPNLSKYTHVVIDEAHERDINTDLLINLLKKMLDDNPSLKVVIMSATIDTSLFQNYFEGSAVIHIPGKLPIRKL</sequence>
<dbReference type="SMART" id="SM00487">
    <property type="entry name" value="DEXDc"/>
    <property type="match status" value="1"/>
</dbReference>
<keyword evidence="3" id="KW-0347">Helicase</keyword>
<evidence type="ECO:0000256" key="4">
    <source>
        <dbReference type="ARBA" id="ARBA00022840"/>
    </source>
</evidence>
<dbReference type="AlphaFoldDB" id="A0AAW1VF79"/>
<dbReference type="EMBL" id="JARQZJ010000127">
    <property type="protein sequence ID" value="KAK9891226.1"/>
    <property type="molecule type" value="Genomic_DNA"/>
</dbReference>
<dbReference type="GO" id="GO:0005737">
    <property type="term" value="C:cytoplasm"/>
    <property type="evidence" value="ECO:0007669"/>
    <property type="project" value="TreeGrafter"/>
</dbReference>
<keyword evidence="4" id="KW-0067">ATP-binding</keyword>
<dbReference type="Pfam" id="PF00270">
    <property type="entry name" value="DEAD"/>
    <property type="match status" value="1"/>
</dbReference>
<accession>A0AAW1VF79</accession>
<dbReference type="GO" id="GO:0005634">
    <property type="term" value="C:nucleus"/>
    <property type="evidence" value="ECO:0007669"/>
    <property type="project" value="TreeGrafter"/>
</dbReference>
<proteinExistence type="inferred from homology"/>
<evidence type="ECO:0000256" key="3">
    <source>
        <dbReference type="ARBA" id="ARBA00022806"/>
    </source>
</evidence>
<evidence type="ECO:0000256" key="5">
    <source>
        <dbReference type="ARBA" id="ARBA00022884"/>
    </source>
</evidence>
<evidence type="ECO:0000256" key="6">
    <source>
        <dbReference type="ARBA" id="ARBA00060772"/>
    </source>
</evidence>
<name>A0AAW1VF79_9CUCU</name>
<evidence type="ECO:0000259" key="7">
    <source>
        <dbReference type="PROSITE" id="PS51192"/>
    </source>
</evidence>
<evidence type="ECO:0000313" key="8">
    <source>
        <dbReference type="EMBL" id="KAK9891226.1"/>
    </source>
</evidence>
<comment type="similarity">
    <text evidence="6">Belongs to the DExH box helicase family.</text>
</comment>
<keyword evidence="2" id="KW-0378">Hydrolase</keyword>
<dbReference type="GO" id="GO:0016787">
    <property type="term" value="F:hydrolase activity"/>
    <property type="evidence" value="ECO:0007669"/>
    <property type="project" value="UniProtKB-KW"/>
</dbReference>
<dbReference type="Gene3D" id="3.30.160.20">
    <property type="match status" value="2"/>
</dbReference>
<organism evidence="8 9">
    <name type="scientific">Henosepilachna vigintioctopunctata</name>
    <dbReference type="NCBI Taxonomy" id="420089"/>
    <lineage>
        <taxon>Eukaryota</taxon>
        <taxon>Metazoa</taxon>
        <taxon>Ecdysozoa</taxon>
        <taxon>Arthropoda</taxon>
        <taxon>Hexapoda</taxon>
        <taxon>Insecta</taxon>
        <taxon>Pterygota</taxon>
        <taxon>Neoptera</taxon>
        <taxon>Endopterygota</taxon>
        <taxon>Coleoptera</taxon>
        <taxon>Polyphaga</taxon>
        <taxon>Cucujiformia</taxon>
        <taxon>Coccinelloidea</taxon>
        <taxon>Coccinellidae</taxon>
        <taxon>Epilachninae</taxon>
        <taxon>Epilachnini</taxon>
        <taxon>Henosepilachna</taxon>
    </lineage>
</organism>
<protein>
    <recommendedName>
        <fullName evidence="7">Helicase ATP-binding domain-containing protein</fullName>
    </recommendedName>
</protein>
<evidence type="ECO:0000313" key="9">
    <source>
        <dbReference type="Proteomes" id="UP001431783"/>
    </source>
</evidence>
<dbReference type="GO" id="GO:0005524">
    <property type="term" value="F:ATP binding"/>
    <property type="evidence" value="ECO:0007669"/>
    <property type="project" value="UniProtKB-KW"/>
</dbReference>
<feature type="domain" description="Helicase ATP-binding" evidence="7">
    <location>
        <begin position="436"/>
        <end position="606"/>
    </location>
</feature>
<dbReference type="FunFam" id="3.40.50.300:FF:000526">
    <property type="entry name" value="DExH-box ATP-dependent RNA helicase DExH3"/>
    <property type="match status" value="1"/>
</dbReference>
<evidence type="ECO:0000256" key="2">
    <source>
        <dbReference type="ARBA" id="ARBA00022801"/>
    </source>
</evidence>
<dbReference type="CDD" id="cd17917">
    <property type="entry name" value="DEXHc_RHA-like"/>
    <property type="match status" value="1"/>
</dbReference>
<evidence type="ECO:0000256" key="1">
    <source>
        <dbReference type="ARBA" id="ARBA00022741"/>
    </source>
</evidence>
<dbReference type="InterPro" id="IPR011545">
    <property type="entry name" value="DEAD/DEAH_box_helicase_dom"/>
</dbReference>
<dbReference type="GO" id="GO:0003678">
    <property type="term" value="F:DNA helicase activity"/>
    <property type="evidence" value="ECO:0007669"/>
    <property type="project" value="TreeGrafter"/>
</dbReference>
<dbReference type="PANTHER" id="PTHR18934:SF257">
    <property type="entry name" value="ATP-DEPENDENT RNA HELICASE DHX30"/>
    <property type="match status" value="1"/>
</dbReference>
<keyword evidence="1" id="KW-0547">Nucleotide-binding</keyword>
<dbReference type="Proteomes" id="UP001431783">
    <property type="component" value="Unassembled WGS sequence"/>
</dbReference>
<dbReference type="InterPro" id="IPR027417">
    <property type="entry name" value="P-loop_NTPase"/>
</dbReference>